<dbReference type="SUPFAM" id="SSF53335">
    <property type="entry name" value="S-adenosyl-L-methionine-dependent methyltransferases"/>
    <property type="match status" value="1"/>
</dbReference>
<keyword evidence="3" id="KW-0489">Methyltransferase</keyword>
<dbReference type="PANTHER" id="PTHR43861">
    <property type="entry name" value="TRANS-ACONITATE 2-METHYLTRANSFERASE-RELATED"/>
    <property type="match status" value="1"/>
</dbReference>
<dbReference type="RefSeq" id="WP_167366280.1">
    <property type="nucleotide sequence ID" value="NZ_FNEE01000001.1"/>
</dbReference>
<feature type="domain" description="Methyltransferase putative zinc binding" evidence="1">
    <location>
        <begin position="16"/>
        <end position="77"/>
    </location>
</feature>
<dbReference type="GO" id="GO:0008168">
    <property type="term" value="F:methyltransferase activity"/>
    <property type="evidence" value="ECO:0007669"/>
    <property type="project" value="UniProtKB-KW"/>
</dbReference>
<dbReference type="EMBL" id="FNEE01000001">
    <property type="protein sequence ID" value="SDI10343.1"/>
    <property type="molecule type" value="Genomic_DNA"/>
</dbReference>
<keyword evidence="3" id="KW-0808">Transferase</keyword>
<dbReference type="Gene3D" id="3.40.50.720">
    <property type="entry name" value="NAD(P)-binding Rossmann-like Domain"/>
    <property type="match status" value="1"/>
</dbReference>
<gene>
    <name evidence="3" type="ORF">SAMN05428953_101173</name>
</gene>
<dbReference type="InterPro" id="IPR038576">
    <property type="entry name" value="Methyltransf_Zn-bd_dom_put_sf"/>
</dbReference>
<dbReference type="Gene3D" id="6.20.50.110">
    <property type="entry name" value="Methyltransferase, zinc-binding domain"/>
    <property type="match status" value="1"/>
</dbReference>
<accession>A0A1G8HUK1</accession>
<dbReference type="Pfam" id="PF08421">
    <property type="entry name" value="Methyltransf_13"/>
    <property type="match status" value="1"/>
</dbReference>
<dbReference type="InterPro" id="IPR029063">
    <property type="entry name" value="SAM-dependent_MTases_sf"/>
</dbReference>
<name>A0A1G8HUK1_9HYPH</name>
<sequence length="417" mass="45985">MDMMCLDAKSVTERACRSCGGTGIETFLEFGKTPLADRLLTSSDIGEPEPIFPLRVAFCKDCSLVQITETVNPIILFADSYPYYSSFSPALLKHSRANALDLINRRGLGPESLVIELASNDGYLLKNYVEAGIRVLGIDPADGPAAAAERVGVPTRCAFFTRDVAETLRAQGMRADIIHANNVLAHVADTNGFVAGIARLLKDDGVAVIEAPYVEPLIEHCEFDTIYHEHLCYFSVTALDKLFRRHGLYLNEVKHLSIHGGSLRLYVESRENVGATVKDQLAHEASRGIDAIGYFRDFSSKVDALKRDLSTLLRRLKSQGATIAAYGAAAKGATLINTVGIGRDLVDFVVDRNVYKHNKYMPGQRLPIRSTEALLEVQPDYVLLLAWNFVDEILDQQAEYRARGGKFILPVPTPRII</sequence>
<dbReference type="PANTHER" id="PTHR43861:SF5">
    <property type="entry name" value="BLL5978 PROTEIN"/>
    <property type="match status" value="1"/>
</dbReference>
<dbReference type="InterPro" id="IPR013630">
    <property type="entry name" value="Methyltransf_Zn-bd_dom_put"/>
</dbReference>
<dbReference type="AlphaFoldDB" id="A0A1G8HUK1"/>
<keyword evidence="4" id="KW-1185">Reference proteome</keyword>
<dbReference type="Gene3D" id="3.40.50.150">
    <property type="entry name" value="Vaccinia Virus protein VP39"/>
    <property type="match status" value="1"/>
</dbReference>
<organism evidence="3 4">
    <name type="scientific">Mesorhizobium muleiense</name>
    <dbReference type="NCBI Taxonomy" id="1004279"/>
    <lineage>
        <taxon>Bacteria</taxon>
        <taxon>Pseudomonadati</taxon>
        <taxon>Pseudomonadota</taxon>
        <taxon>Alphaproteobacteria</taxon>
        <taxon>Hyphomicrobiales</taxon>
        <taxon>Phyllobacteriaceae</taxon>
        <taxon>Mesorhizobium</taxon>
    </lineage>
</organism>
<evidence type="ECO:0000259" key="1">
    <source>
        <dbReference type="Pfam" id="PF08421"/>
    </source>
</evidence>
<evidence type="ECO:0000259" key="2">
    <source>
        <dbReference type="Pfam" id="PF08484"/>
    </source>
</evidence>
<dbReference type="InterPro" id="IPR013691">
    <property type="entry name" value="MeTrfase_14"/>
</dbReference>
<dbReference type="Pfam" id="PF08484">
    <property type="entry name" value="Methyltransf_14"/>
    <property type="match status" value="1"/>
</dbReference>
<dbReference type="Pfam" id="PF13489">
    <property type="entry name" value="Methyltransf_23"/>
    <property type="match status" value="1"/>
</dbReference>
<dbReference type="Proteomes" id="UP000198894">
    <property type="component" value="Unassembled WGS sequence"/>
</dbReference>
<evidence type="ECO:0000313" key="3">
    <source>
        <dbReference type="EMBL" id="SDI10343.1"/>
    </source>
</evidence>
<evidence type="ECO:0000313" key="4">
    <source>
        <dbReference type="Proteomes" id="UP000198894"/>
    </source>
</evidence>
<proteinExistence type="predicted"/>
<dbReference type="GO" id="GO:0032259">
    <property type="term" value="P:methylation"/>
    <property type="evidence" value="ECO:0007669"/>
    <property type="project" value="UniProtKB-KW"/>
</dbReference>
<feature type="domain" description="C-methyltransferase" evidence="2">
    <location>
        <begin position="258"/>
        <end position="412"/>
    </location>
</feature>
<protein>
    <submittedName>
        <fullName evidence="3">Methyltransferase domain-containing protein</fullName>
    </submittedName>
</protein>
<dbReference type="Gene3D" id="6.10.250.3100">
    <property type="match status" value="1"/>
</dbReference>
<reference evidence="4" key="1">
    <citation type="submission" date="2016-10" db="EMBL/GenBank/DDBJ databases">
        <authorList>
            <person name="Varghese N."/>
            <person name="Submissions S."/>
        </authorList>
    </citation>
    <scope>NUCLEOTIDE SEQUENCE [LARGE SCALE GENOMIC DNA]</scope>
    <source>
        <strain evidence="4">CGMCC 1.11022</strain>
    </source>
</reference>